<reference evidence="1" key="1">
    <citation type="submission" date="2020-01" db="EMBL/GenBank/DDBJ databases">
        <authorList>
            <person name="Rat A."/>
        </authorList>
    </citation>
    <scope>NUCLEOTIDE SEQUENCE</scope>
    <source>
        <strain evidence="1">LMG 28251</strain>
    </source>
</reference>
<evidence type="ECO:0000313" key="2">
    <source>
        <dbReference type="Proteomes" id="UP001196068"/>
    </source>
</evidence>
<proteinExistence type="predicted"/>
<reference evidence="1" key="2">
    <citation type="journal article" date="2021" name="Syst. Appl. Microbiol.">
        <title>Roseomonas hellenica sp. nov., isolated from roots of wild-growing Alkanna tinctoria.</title>
        <authorList>
            <person name="Rat A."/>
            <person name="Naranjo H.D."/>
            <person name="Lebbe L."/>
            <person name="Cnockaert M."/>
            <person name="Krigas N."/>
            <person name="Grigoriadou K."/>
            <person name="Maloupa E."/>
            <person name="Willems A."/>
        </authorList>
    </citation>
    <scope>NUCLEOTIDE SEQUENCE</scope>
    <source>
        <strain evidence="1">LMG 28251</strain>
    </source>
</reference>
<organism evidence="1 2">
    <name type="scientific">Plastoroseomonas arctica</name>
    <dbReference type="NCBI Taxonomy" id="1509237"/>
    <lineage>
        <taxon>Bacteria</taxon>
        <taxon>Pseudomonadati</taxon>
        <taxon>Pseudomonadota</taxon>
        <taxon>Alphaproteobacteria</taxon>
        <taxon>Acetobacterales</taxon>
        <taxon>Acetobacteraceae</taxon>
        <taxon>Plastoroseomonas</taxon>
    </lineage>
</organism>
<name>A0AAF1JVX0_9PROT</name>
<dbReference type="AlphaFoldDB" id="A0AAF1JVX0"/>
<dbReference type="EMBL" id="JAAEDH010000003">
    <property type="protein sequence ID" value="MBR0654317.1"/>
    <property type="molecule type" value="Genomic_DNA"/>
</dbReference>
<protein>
    <submittedName>
        <fullName evidence="1">Uncharacterized protein</fullName>
    </submittedName>
</protein>
<gene>
    <name evidence="1" type="ORF">GXW79_04400</name>
</gene>
<accession>A0AAF1JVX0</accession>
<keyword evidence="2" id="KW-1185">Reference proteome</keyword>
<evidence type="ECO:0000313" key="1">
    <source>
        <dbReference type="EMBL" id="MBR0654317.1"/>
    </source>
</evidence>
<comment type="caution">
    <text evidence="1">The sequence shown here is derived from an EMBL/GenBank/DDBJ whole genome shotgun (WGS) entry which is preliminary data.</text>
</comment>
<dbReference type="Proteomes" id="UP001196068">
    <property type="component" value="Unassembled WGS sequence"/>
</dbReference>
<dbReference type="RefSeq" id="WP_211873132.1">
    <property type="nucleotide sequence ID" value="NZ_JAAEDH010000003.1"/>
</dbReference>
<sequence length="69" mass="7657">MIQSRPISAGGHLIGVAAQTDREWHLIAIDPRIEDLHGSRYADAQAAERMARRVYARETATVANAWSAR</sequence>